<evidence type="ECO:0000256" key="1">
    <source>
        <dbReference type="SAM" id="MobiDB-lite"/>
    </source>
</evidence>
<evidence type="ECO:0000313" key="2">
    <source>
        <dbReference type="EMBL" id="KKM69785.1"/>
    </source>
</evidence>
<reference evidence="2" key="1">
    <citation type="journal article" date="2015" name="Nature">
        <title>Complex archaea that bridge the gap between prokaryotes and eukaryotes.</title>
        <authorList>
            <person name="Spang A."/>
            <person name="Saw J.H."/>
            <person name="Jorgensen S.L."/>
            <person name="Zaremba-Niedzwiedzka K."/>
            <person name="Martijn J."/>
            <person name="Lind A.E."/>
            <person name="van Eijk R."/>
            <person name="Schleper C."/>
            <person name="Guy L."/>
            <person name="Ettema T.J."/>
        </authorList>
    </citation>
    <scope>NUCLEOTIDE SEQUENCE</scope>
</reference>
<feature type="region of interest" description="Disordered" evidence="1">
    <location>
        <begin position="41"/>
        <end position="60"/>
    </location>
</feature>
<organism evidence="2">
    <name type="scientific">marine sediment metagenome</name>
    <dbReference type="NCBI Taxonomy" id="412755"/>
    <lineage>
        <taxon>unclassified sequences</taxon>
        <taxon>metagenomes</taxon>
        <taxon>ecological metagenomes</taxon>
    </lineage>
</organism>
<dbReference type="EMBL" id="LAZR01009931">
    <property type="protein sequence ID" value="KKM69785.1"/>
    <property type="molecule type" value="Genomic_DNA"/>
</dbReference>
<gene>
    <name evidence="2" type="ORF">LCGC14_1447280</name>
</gene>
<sequence>MAFRPGTLFEGSGMGNLVKRTQANLNKQSVFSQSDPFRRQAKEAGGAAASPVTINLGGGQARTASFPLNIPPITTPPPPALDPNPPSGGPPEDLPTIPAGDDRPFIPVQQLEATIGDMPQVVQELLRPLLDKFNAGEITYGPISELLAALGTPNPTATGAAAREMSGAFRQNPFISRLGRGRMFLGNAPLFSQFRQGFLSGTDETFSNEMLGLLQSLGVPLGALQQHLERTRPASFR</sequence>
<dbReference type="AlphaFoldDB" id="A0A0F9LZE0"/>
<accession>A0A0F9LZE0</accession>
<feature type="compositionally biased region" description="Pro residues" evidence="1">
    <location>
        <begin position="69"/>
        <end position="93"/>
    </location>
</feature>
<proteinExistence type="predicted"/>
<protein>
    <submittedName>
        <fullName evidence="2">Uncharacterized protein</fullName>
    </submittedName>
</protein>
<name>A0A0F9LZE0_9ZZZZ</name>
<feature type="region of interest" description="Disordered" evidence="1">
    <location>
        <begin position="68"/>
        <end position="95"/>
    </location>
</feature>
<comment type="caution">
    <text evidence="2">The sequence shown here is derived from an EMBL/GenBank/DDBJ whole genome shotgun (WGS) entry which is preliminary data.</text>
</comment>